<dbReference type="EMBL" id="JAENJH010000006">
    <property type="protein sequence ID" value="MBK1787436.1"/>
    <property type="molecule type" value="Genomic_DNA"/>
</dbReference>
<dbReference type="AlphaFoldDB" id="A0A934V3M5"/>
<evidence type="ECO:0000256" key="1">
    <source>
        <dbReference type="SAM" id="MobiDB-lite"/>
    </source>
</evidence>
<proteinExistence type="predicted"/>
<accession>A0A934V3M5</accession>
<sequence>MRDPVEVTHGPPARDAGQAVRSAGDSLTPPSHSEPGRLVHADLAVFADYNYFLVQDDSLRPDLSDEFAGELIDNLVATEQDVLGVGTARRTTVPVALEVSVAEPDRETAGWDHVAEGGLRAPTGRIIVSSSDRTERIPRTDIPPGEYTARVYYRGLDTISGDGRDGHDRYLVVLWPGQARSARVITRYDGELPGG</sequence>
<name>A0A934V3M5_9PSEU</name>
<protein>
    <submittedName>
        <fullName evidence="2">Uncharacterized protein</fullName>
    </submittedName>
</protein>
<evidence type="ECO:0000313" key="2">
    <source>
        <dbReference type="EMBL" id="MBK1787436.1"/>
    </source>
</evidence>
<gene>
    <name evidence="2" type="ORF">JHE00_24190</name>
</gene>
<evidence type="ECO:0000313" key="3">
    <source>
        <dbReference type="Proteomes" id="UP000635245"/>
    </source>
</evidence>
<keyword evidence="3" id="KW-1185">Reference proteome</keyword>
<comment type="caution">
    <text evidence="2">The sequence shown here is derived from an EMBL/GenBank/DDBJ whole genome shotgun (WGS) entry which is preliminary data.</text>
</comment>
<reference evidence="2" key="1">
    <citation type="submission" date="2020-12" db="EMBL/GenBank/DDBJ databases">
        <title>Prauserella sp. ASG 168, a novel actinomycete isolated from cave rock.</title>
        <authorList>
            <person name="Suriyachadkun C."/>
        </authorList>
    </citation>
    <scope>NUCLEOTIDE SEQUENCE</scope>
    <source>
        <strain evidence="2">ASG 168</strain>
    </source>
</reference>
<feature type="region of interest" description="Disordered" evidence="1">
    <location>
        <begin position="1"/>
        <end position="36"/>
    </location>
</feature>
<organism evidence="2 3">
    <name type="scientific">Prauserella cavernicola</name>
    <dbReference type="NCBI Taxonomy" id="2800127"/>
    <lineage>
        <taxon>Bacteria</taxon>
        <taxon>Bacillati</taxon>
        <taxon>Actinomycetota</taxon>
        <taxon>Actinomycetes</taxon>
        <taxon>Pseudonocardiales</taxon>
        <taxon>Pseudonocardiaceae</taxon>
        <taxon>Prauserella</taxon>
    </lineage>
</organism>
<dbReference type="Proteomes" id="UP000635245">
    <property type="component" value="Unassembled WGS sequence"/>
</dbReference>
<dbReference type="RefSeq" id="WP_200322031.1">
    <property type="nucleotide sequence ID" value="NZ_JAENJH010000006.1"/>
</dbReference>